<dbReference type="EC" id="3.2.1.40" evidence="2"/>
<reference evidence="8 9" key="1">
    <citation type="submission" date="2016-07" db="EMBL/GenBank/DDBJ databases">
        <title>Genome of Pelobium manganitolerans.</title>
        <authorList>
            <person name="Wu S."/>
            <person name="Wang G."/>
        </authorList>
    </citation>
    <scope>NUCLEOTIDE SEQUENCE [LARGE SCALE GENOMIC DNA]</scope>
    <source>
        <strain evidence="8 9">YS-25</strain>
    </source>
</reference>
<dbReference type="InterPro" id="IPR012341">
    <property type="entry name" value="6hp_glycosidase-like_sf"/>
</dbReference>
<feature type="domain" description="Bacterial alpha-L-rhamnosidase N-terminal" evidence="5">
    <location>
        <begin position="173"/>
        <end position="344"/>
    </location>
</feature>
<dbReference type="InterPro" id="IPR008902">
    <property type="entry name" value="Rhamnosid_concanavalin"/>
</dbReference>
<keyword evidence="3" id="KW-0378">Hydrolase</keyword>
<name>A0A419SAX7_9SPHI</name>
<evidence type="ECO:0000256" key="2">
    <source>
        <dbReference type="ARBA" id="ARBA00012652"/>
    </source>
</evidence>
<dbReference type="PANTHER" id="PTHR33307:SF6">
    <property type="entry name" value="ALPHA-RHAMNOSIDASE (EUROFUNG)-RELATED"/>
    <property type="match status" value="1"/>
</dbReference>
<dbReference type="RefSeq" id="WP_120180546.1">
    <property type="nucleotide sequence ID" value="NZ_MBTA01000002.1"/>
</dbReference>
<feature type="domain" description="Alpha-L-rhamnosidase concanavalin-like" evidence="4">
    <location>
        <begin position="354"/>
        <end position="453"/>
    </location>
</feature>
<dbReference type="Pfam" id="PF25788">
    <property type="entry name" value="Ig_Rha78A_N"/>
    <property type="match status" value="1"/>
</dbReference>
<protein>
    <recommendedName>
        <fullName evidence="2">alpha-L-rhamnosidase</fullName>
        <ecNumber evidence="2">3.2.1.40</ecNumber>
    </recommendedName>
</protein>
<dbReference type="GO" id="GO:0005975">
    <property type="term" value="P:carbohydrate metabolic process"/>
    <property type="evidence" value="ECO:0007669"/>
    <property type="project" value="InterPro"/>
</dbReference>
<dbReference type="Gene3D" id="1.50.10.10">
    <property type="match status" value="1"/>
</dbReference>
<proteinExistence type="predicted"/>
<dbReference type="Proteomes" id="UP000283433">
    <property type="component" value="Unassembled WGS sequence"/>
</dbReference>
<dbReference type="Gene3D" id="2.60.120.260">
    <property type="entry name" value="Galactose-binding domain-like"/>
    <property type="match status" value="2"/>
</dbReference>
<dbReference type="SUPFAM" id="SSF48208">
    <property type="entry name" value="Six-hairpin glycosidases"/>
    <property type="match status" value="1"/>
</dbReference>
<evidence type="ECO:0000256" key="3">
    <source>
        <dbReference type="ARBA" id="ARBA00022801"/>
    </source>
</evidence>
<dbReference type="Pfam" id="PF17390">
    <property type="entry name" value="Bac_rhamnosid_C"/>
    <property type="match status" value="1"/>
</dbReference>
<evidence type="ECO:0000259" key="7">
    <source>
        <dbReference type="Pfam" id="PF17390"/>
    </source>
</evidence>
<dbReference type="InterPro" id="IPR035398">
    <property type="entry name" value="Bac_rhamnosid_C"/>
</dbReference>
<dbReference type="InterPro" id="IPR035396">
    <property type="entry name" value="Bac_rhamnosid6H"/>
</dbReference>
<accession>A0A419SAX7</accession>
<feature type="domain" description="Alpha-L-rhamnosidase six-hairpin glycosidase" evidence="6">
    <location>
        <begin position="459"/>
        <end position="803"/>
    </location>
</feature>
<evidence type="ECO:0000259" key="6">
    <source>
        <dbReference type="Pfam" id="PF17389"/>
    </source>
</evidence>
<dbReference type="GO" id="GO:0030596">
    <property type="term" value="F:alpha-L-rhamnosidase activity"/>
    <property type="evidence" value="ECO:0007669"/>
    <property type="project" value="UniProtKB-EC"/>
</dbReference>
<gene>
    <name evidence="8" type="ORF">BCY91_13550</name>
</gene>
<evidence type="ECO:0000259" key="5">
    <source>
        <dbReference type="Pfam" id="PF08531"/>
    </source>
</evidence>
<evidence type="ECO:0000313" key="8">
    <source>
        <dbReference type="EMBL" id="RKD19611.1"/>
    </source>
</evidence>
<dbReference type="InterPro" id="IPR008928">
    <property type="entry name" value="6-hairpin_glycosidase_sf"/>
</dbReference>
<dbReference type="Pfam" id="PF08531">
    <property type="entry name" value="Bac_rhamnosid_N"/>
    <property type="match status" value="1"/>
</dbReference>
<sequence>MTKRFIILSLLIFGFYSLKAQVLQVTALKVEQLVNPLGIDVKQPNLSWQIVSQKRGVGQKAYQVLVASSAEKLAQNEGDLWNTGKVNSSESIYVKYNGKELTSRGKCFWKVKIWTNVGESEWSKTNFWTMGLLYYKDWPKAWIGFDRAFPWDSIENASRLSARYFRKEFENKKEVKSATVSIVGLGLYELFINGKKVSDDVLAPSSTDYTKNVKANTYDVTSYLQNGKNAVGAVLGNGRFFAMRQNEKPYKIKTFGFPKMLLNLHIVYTDGTSTEIETDNSWKGTADGPIRTNNEYDGEEYDATKEFAGWNKIGFDDSKWLQAEYVQEPSGTIEAQMNENMKVMKTLQPVSITKLSGRRYILDMGQNMVGWLQIKVKGKKGQQIKLRFAESLEDNGELFTANLRNAKNTDLYTLKGGEEETWEPTFVYRGFRFVELSGYTYQPKVADFVGKMVYDNIETVGTFESSNALLNQIFKNAWWGIAGNYKGMPLDCPQRNERMPWLGDRGEVAYGENFVFDNERIYTKWLEDIRNSQKEDGAIPDVAPAFWRYYSDNMTWAGTIASITDMLYTQTGNVQVVKDNYPAIKKWLAYMQDRYMENYIMTKDSYGDWCAPPITIEAGRGKSADKKYPSQLISTAYHYHFLKLMMEYSKLTGNENDYSQFEILAQKVKDAFNQKFYNDKGFYGDNKLTDNIIPLYFGMVPQAETDKVFRNIVYTVEVTNNGHLSNGLVGIQWLMRCLNDYGRPDLAYTIATQKTYPSWGYMIENGATTIWELWNGNTAHPRMNSQNHVMMLGDLLIWYYENLAGIKAEISGFKEILMKPETSIAGLNYVNASFDSPFGKIKSNWKRDKKTFNWNISIPANTSATVYLPASNQKSISESGKNITNQKDIEFIRKDGDKMIYKINSGNYAFQIKK</sequence>
<dbReference type="PANTHER" id="PTHR33307">
    <property type="entry name" value="ALPHA-RHAMNOSIDASE (EUROFUNG)"/>
    <property type="match status" value="1"/>
</dbReference>
<evidence type="ECO:0000256" key="1">
    <source>
        <dbReference type="ARBA" id="ARBA00001445"/>
    </source>
</evidence>
<dbReference type="Pfam" id="PF17389">
    <property type="entry name" value="Bac_rhamnosid6H"/>
    <property type="match status" value="1"/>
</dbReference>
<dbReference type="Gene3D" id="2.60.420.10">
    <property type="entry name" value="Maltose phosphorylase, domain 3"/>
    <property type="match status" value="1"/>
</dbReference>
<comment type="catalytic activity">
    <reaction evidence="1">
        <text>Hydrolysis of terminal non-reducing alpha-L-rhamnose residues in alpha-L-rhamnosides.</text>
        <dbReference type="EC" id="3.2.1.40"/>
    </reaction>
</comment>
<dbReference type="InterPro" id="IPR016007">
    <property type="entry name" value="Alpha_rhamnosid"/>
</dbReference>
<keyword evidence="9" id="KW-1185">Reference proteome</keyword>
<feature type="domain" description="Alpha-L-rhamnosidase C-terminal" evidence="7">
    <location>
        <begin position="805"/>
        <end position="880"/>
    </location>
</feature>
<dbReference type="EMBL" id="MBTA01000002">
    <property type="protein sequence ID" value="RKD19611.1"/>
    <property type="molecule type" value="Genomic_DNA"/>
</dbReference>
<dbReference type="InterPro" id="IPR013783">
    <property type="entry name" value="Ig-like_fold"/>
</dbReference>
<dbReference type="Pfam" id="PF05592">
    <property type="entry name" value="Bac_rhamnosid"/>
    <property type="match status" value="1"/>
</dbReference>
<evidence type="ECO:0000313" key="9">
    <source>
        <dbReference type="Proteomes" id="UP000283433"/>
    </source>
</evidence>
<dbReference type="InterPro" id="IPR013737">
    <property type="entry name" value="Bac_rhamnosid_N"/>
</dbReference>
<dbReference type="AlphaFoldDB" id="A0A419SAX7"/>
<dbReference type="Gene3D" id="2.60.40.10">
    <property type="entry name" value="Immunoglobulins"/>
    <property type="match status" value="1"/>
</dbReference>
<organism evidence="8 9">
    <name type="scientific">Pelobium manganitolerans</name>
    <dbReference type="NCBI Taxonomy" id="1842495"/>
    <lineage>
        <taxon>Bacteria</taxon>
        <taxon>Pseudomonadati</taxon>
        <taxon>Bacteroidota</taxon>
        <taxon>Sphingobacteriia</taxon>
        <taxon>Sphingobacteriales</taxon>
        <taxon>Sphingobacteriaceae</taxon>
        <taxon>Pelobium</taxon>
    </lineage>
</organism>
<evidence type="ECO:0000259" key="4">
    <source>
        <dbReference type="Pfam" id="PF05592"/>
    </source>
</evidence>
<dbReference type="OrthoDB" id="9766741at2"/>
<dbReference type="PIRSF" id="PIRSF010631">
    <property type="entry name" value="A-rhamnsds"/>
    <property type="match status" value="1"/>
</dbReference>
<comment type="caution">
    <text evidence="8">The sequence shown here is derived from an EMBL/GenBank/DDBJ whole genome shotgun (WGS) entry which is preliminary data.</text>
</comment>